<keyword evidence="2" id="KW-1185">Reference proteome</keyword>
<sequence length="156" mass="18601">MEDEHRPSRWSRYPRLRDTDELKELKEKYSEVSIPKLSLTEYFGRSITDILLRRDKEPSSHLPALSHHYALLHSSIQPRPQSTLLSVPAELGFLIWESVFQQRVHITFDRRVARLRHVVFTSDCPRQEFQTRNVAPGGKCDWRLVEGMWMERLFWI</sequence>
<dbReference type="EMBL" id="ML994644">
    <property type="protein sequence ID" value="KAF2183226.1"/>
    <property type="molecule type" value="Genomic_DNA"/>
</dbReference>
<organism evidence="1 2">
    <name type="scientific">Zopfia rhizophila CBS 207.26</name>
    <dbReference type="NCBI Taxonomy" id="1314779"/>
    <lineage>
        <taxon>Eukaryota</taxon>
        <taxon>Fungi</taxon>
        <taxon>Dikarya</taxon>
        <taxon>Ascomycota</taxon>
        <taxon>Pezizomycotina</taxon>
        <taxon>Dothideomycetes</taxon>
        <taxon>Dothideomycetes incertae sedis</taxon>
        <taxon>Zopfiaceae</taxon>
        <taxon>Zopfia</taxon>
    </lineage>
</organism>
<dbReference type="AlphaFoldDB" id="A0A6A6DZZ2"/>
<dbReference type="Proteomes" id="UP000800200">
    <property type="component" value="Unassembled WGS sequence"/>
</dbReference>
<name>A0A6A6DZZ2_9PEZI</name>
<protein>
    <submittedName>
        <fullName evidence="1">Uncharacterized protein</fullName>
    </submittedName>
</protein>
<evidence type="ECO:0000313" key="1">
    <source>
        <dbReference type="EMBL" id="KAF2183226.1"/>
    </source>
</evidence>
<evidence type="ECO:0000313" key="2">
    <source>
        <dbReference type="Proteomes" id="UP000800200"/>
    </source>
</evidence>
<proteinExistence type="predicted"/>
<reference evidence="1" key="1">
    <citation type="journal article" date="2020" name="Stud. Mycol.">
        <title>101 Dothideomycetes genomes: a test case for predicting lifestyles and emergence of pathogens.</title>
        <authorList>
            <person name="Haridas S."/>
            <person name="Albert R."/>
            <person name="Binder M."/>
            <person name="Bloem J."/>
            <person name="Labutti K."/>
            <person name="Salamov A."/>
            <person name="Andreopoulos B."/>
            <person name="Baker S."/>
            <person name="Barry K."/>
            <person name="Bills G."/>
            <person name="Bluhm B."/>
            <person name="Cannon C."/>
            <person name="Castanera R."/>
            <person name="Culley D."/>
            <person name="Daum C."/>
            <person name="Ezra D."/>
            <person name="Gonzalez J."/>
            <person name="Henrissat B."/>
            <person name="Kuo A."/>
            <person name="Liang C."/>
            <person name="Lipzen A."/>
            <person name="Lutzoni F."/>
            <person name="Magnuson J."/>
            <person name="Mondo S."/>
            <person name="Nolan M."/>
            <person name="Ohm R."/>
            <person name="Pangilinan J."/>
            <person name="Park H.-J."/>
            <person name="Ramirez L."/>
            <person name="Alfaro M."/>
            <person name="Sun H."/>
            <person name="Tritt A."/>
            <person name="Yoshinaga Y."/>
            <person name="Zwiers L.-H."/>
            <person name="Turgeon B."/>
            <person name="Goodwin S."/>
            <person name="Spatafora J."/>
            <person name="Crous P."/>
            <person name="Grigoriev I."/>
        </authorList>
    </citation>
    <scope>NUCLEOTIDE SEQUENCE</scope>
    <source>
        <strain evidence="1">CBS 207.26</strain>
    </source>
</reference>
<gene>
    <name evidence="1" type="ORF">K469DRAFT_711209</name>
</gene>
<accession>A0A6A6DZZ2</accession>